<feature type="domain" description="YchJ-like middle NTF2-like" evidence="1">
    <location>
        <begin position="37"/>
        <end position="124"/>
    </location>
</feature>
<dbReference type="EMBL" id="VDFR01000042">
    <property type="protein sequence ID" value="TNC47784.1"/>
    <property type="molecule type" value="Genomic_DNA"/>
</dbReference>
<name>A0A5C4MPK9_9ACTN</name>
<comment type="caution">
    <text evidence="3">The sequence shown here is derived from an EMBL/GenBank/DDBJ whole genome shotgun (WGS) entry which is preliminary data.</text>
</comment>
<evidence type="ECO:0000313" key="4">
    <source>
        <dbReference type="Proteomes" id="UP000306740"/>
    </source>
</evidence>
<dbReference type="SUPFAM" id="SSF54427">
    <property type="entry name" value="NTF2-like"/>
    <property type="match status" value="1"/>
</dbReference>
<dbReference type="RefSeq" id="WP_139088139.1">
    <property type="nucleotide sequence ID" value="NZ_VDFR01000042.1"/>
</dbReference>
<protein>
    <recommendedName>
        <fullName evidence="1">YchJ-like middle NTF2-like domain-containing protein</fullName>
    </recommendedName>
</protein>
<dbReference type="PANTHER" id="PTHR33747">
    <property type="entry name" value="UPF0225 PROTEIN SCO1677"/>
    <property type="match status" value="1"/>
</dbReference>
<dbReference type="PANTHER" id="PTHR33747:SF1">
    <property type="entry name" value="ADENYLATE CYCLASE-ASSOCIATED CAP C-TERMINAL DOMAIN-CONTAINING PROTEIN"/>
    <property type="match status" value="1"/>
</dbReference>
<organism evidence="3 4">
    <name type="scientific">Mumia zhuanghuii</name>
    <dbReference type="NCBI Taxonomy" id="2585211"/>
    <lineage>
        <taxon>Bacteria</taxon>
        <taxon>Bacillati</taxon>
        <taxon>Actinomycetota</taxon>
        <taxon>Actinomycetes</taxon>
        <taxon>Propionibacteriales</taxon>
        <taxon>Nocardioidaceae</taxon>
        <taxon>Mumia</taxon>
    </lineage>
</organism>
<evidence type="ECO:0000313" key="2">
    <source>
        <dbReference type="EMBL" id="TNC31458.1"/>
    </source>
</evidence>
<sequence>MTRGGSGWLRTACPCGSGESYDACCGVLHRGERQARTPEELMRSRYAAYAVDDRDYVFRTWHPRTRPPEVAATPGLTWERLEIVVCEGDVVEFVAHYRTAEGRGTMHERSRFERRADRWFYVDG</sequence>
<dbReference type="EMBL" id="VDFR01000204">
    <property type="protein sequence ID" value="TNC31458.1"/>
    <property type="molecule type" value="Genomic_DNA"/>
</dbReference>
<evidence type="ECO:0000259" key="1">
    <source>
        <dbReference type="Pfam" id="PF17775"/>
    </source>
</evidence>
<dbReference type="AlphaFoldDB" id="A0A5C4MPK9"/>
<dbReference type="OrthoDB" id="21421at2"/>
<dbReference type="InterPro" id="IPR004027">
    <property type="entry name" value="SEC_C_motif"/>
</dbReference>
<dbReference type="Pfam" id="PF17775">
    <property type="entry name" value="YchJ_M-like"/>
    <property type="match status" value="1"/>
</dbReference>
<evidence type="ECO:0000313" key="3">
    <source>
        <dbReference type="EMBL" id="TNC47784.1"/>
    </source>
</evidence>
<reference evidence="3 4" key="1">
    <citation type="submission" date="2019-05" db="EMBL/GenBank/DDBJ databases">
        <title>Mumia sp. nov., isolated from the intestinal contents of plateau pika (Ochotona curzoniae) in the Qinghai-Tibet plateau of China.</title>
        <authorList>
            <person name="Tian Z."/>
        </authorList>
    </citation>
    <scope>NUCLEOTIDE SEQUENCE [LARGE SCALE GENOMIC DNA]</scope>
    <source>
        <strain evidence="4">527</strain>
        <strain evidence="3">Z527</strain>
    </source>
</reference>
<dbReference type="InterPro" id="IPR048469">
    <property type="entry name" value="YchJ-like_M"/>
</dbReference>
<gene>
    <name evidence="3" type="ORF">FHE65_08995</name>
    <name evidence="2" type="ORF">FHE65_31265</name>
</gene>
<dbReference type="Pfam" id="PF02810">
    <property type="entry name" value="SEC-C"/>
    <property type="match status" value="1"/>
</dbReference>
<dbReference type="InterPro" id="IPR032710">
    <property type="entry name" value="NTF2-like_dom_sf"/>
</dbReference>
<dbReference type="Proteomes" id="UP000306740">
    <property type="component" value="Unassembled WGS sequence"/>
</dbReference>
<dbReference type="Gene3D" id="3.10.450.50">
    <property type="match status" value="1"/>
</dbReference>
<proteinExistence type="predicted"/>
<accession>A0A5C4MPK9</accession>